<proteinExistence type="predicted"/>
<organism evidence="1 2">
    <name type="scientific">Araneus ventricosus</name>
    <name type="common">Orbweaver spider</name>
    <name type="synonym">Epeira ventricosa</name>
    <dbReference type="NCBI Taxonomy" id="182803"/>
    <lineage>
        <taxon>Eukaryota</taxon>
        <taxon>Metazoa</taxon>
        <taxon>Ecdysozoa</taxon>
        <taxon>Arthropoda</taxon>
        <taxon>Chelicerata</taxon>
        <taxon>Arachnida</taxon>
        <taxon>Araneae</taxon>
        <taxon>Araneomorphae</taxon>
        <taxon>Entelegynae</taxon>
        <taxon>Araneoidea</taxon>
        <taxon>Araneidae</taxon>
        <taxon>Araneus</taxon>
    </lineage>
</organism>
<protein>
    <submittedName>
        <fullName evidence="1">Uncharacterized protein</fullName>
    </submittedName>
</protein>
<accession>A0A4Y2FRY5</accession>
<dbReference type="EMBL" id="BGPR01175031">
    <property type="protein sequence ID" value="GBM43901.1"/>
    <property type="molecule type" value="Genomic_DNA"/>
</dbReference>
<comment type="caution">
    <text evidence="1">The sequence shown here is derived from an EMBL/GenBank/DDBJ whole genome shotgun (WGS) entry which is preliminary data.</text>
</comment>
<dbReference type="AlphaFoldDB" id="A0A4Y2FRY5"/>
<reference evidence="1 2" key="1">
    <citation type="journal article" date="2019" name="Sci. Rep.">
        <title>Orb-weaving spider Araneus ventricosus genome elucidates the spidroin gene catalogue.</title>
        <authorList>
            <person name="Kono N."/>
            <person name="Nakamura H."/>
            <person name="Ohtoshi R."/>
            <person name="Moran D.A.P."/>
            <person name="Shinohara A."/>
            <person name="Yoshida Y."/>
            <person name="Fujiwara M."/>
            <person name="Mori M."/>
            <person name="Tomita M."/>
            <person name="Arakawa K."/>
        </authorList>
    </citation>
    <scope>NUCLEOTIDE SEQUENCE [LARGE SCALE GENOMIC DNA]</scope>
</reference>
<name>A0A4Y2FRY5_ARAVE</name>
<gene>
    <name evidence="1" type="ORF">AVEN_126182_1</name>
</gene>
<evidence type="ECO:0000313" key="2">
    <source>
        <dbReference type="Proteomes" id="UP000499080"/>
    </source>
</evidence>
<evidence type="ECO:0000313" key="1">
    <source>
        <dbReference type="EMBL" id="GBM43901.1"/>
    </source>
</evidence>
<keyword evidence="2" id="KW-1185">Reference proteome</keyword>
<sequence length="103" mass="11325">MRVEVLIAIPGHGSTPPPGGTLHSRSGCNSFPHHYYAHQRNENPLSYPEATYPHICGLLDGVNDINKTAQSALQLLQQYDAGEKCICIQVNKEIDNDIVQSQV</sequence>
<dbReference type="Proteomes" id="UP000499080">
    <property type="component" value="Unassembled WGS sequence"/>
</dbReference>